<evidence type="ECO:0000313" key="5">
    <source>
        <dbReference type="Proteomes" id="UP000036338"/>
    </source>
</evidence>
<dbReference type="AlphaFoldDB" id="A0A0J5XLT9"/>
<dbReference type="SUPFAM" id="SSF110857">
    <property type="entry name" value="Gamma-glutamyl cyclotransferase-like"/>
    <property type="match status" value="1"/>
</dbReference>
<evidence type="ECO:0000256" key="1">
    <source>
        <dbReference type="ARBA" id="ARBA00023239"/>
    </source>
</evidence>
<evidence type="ECO:0000313" key="4">
    <source>
        <dbReference type="EMBL" id="KML63772.1"/>
    </source>
</evidence>
<organism evidence="4 5">
    <name type="scientific">Burkholderia cepacia</name>
    <name type="common">Pseudomonas cepacia</name>
    <dbReference type="NCBI Taxonomy" id="292"/>
    <lineage>
        <taxon>Bacteria</taxon>
        <taxon>Pseudomonadati</taxon>
        <taxon>Pseudomonadota</taxon>
        <taxon>Betaproteobacteria</taxon>
        <taxon>Burkholderiales</taxon>
        <taxon>Burkholderiaceae</taxon>
        <taxon>Burkholderia</taxon>
        <taxon>Burkholderia cepacia complex</taxon>
    </lineage>
</organism>
<dbReference type="PATRIC" id="fig|292.27.peg.90"/>
<dbReference type="Pfam" id="PF13772">
    <property type="entry name" value="AIG2_2"/>
    <property type="match status" value="1"/>
</dbReference>
<dbReference type="Proteomes" id="UP000036338">
    <property type="component" value="Unassembled WGS sequence"/>
</dbReference>
<reference evidence="4 5" key="1">
    <citation type="submission" date="2015-05" db="EMBL/GenBank/DDBJ databases">
        <title>Draft genome of Burkholderia cepacia LK29.</title>
        <authorList>
            <person name="Chan X.Y."/>
        </authorList>
    </citation>
    <scope>NUCLEOTIDE SEQUENCE [LARGE SCALE GENOMIC DNA]</scope>
    <source>
        <strain evidence="4 5">LK29</strain>
    </source>
</reference>
<dbReference type="InterPro" id="IPR017939">
    <property type="entry name" value="G-Glutamylcylcotransferase"/>
</dbReference>
<protein>
    <recommendedName>
        <fullName evidence="6">Gamma-glutamylcyclotransferase</fullName>
    </recommendedName>
</protein>
<keyword evidence="1" id="KW-0456">Lyase</keyword>
<dbReference type="InterPro" id="IPR036568">
    <property type="entry name" value="GGCT-like_sf"/>
</dbReference>
<gene>
    <name evidence="4" type="ORF">VL15_00440</name>
</gene>
<dbReference type="EMBL" id="LDWR01000001">
    <property type="protein sequence ID" value="KML63772.1"/>
    <property type="molecule type" value="Genomic_DNA"/>
</dbReference>
<dbReference type="GO" id="GO:0003839">
    <property type="term" value="F:gamma-glutamylcyclotransferase activity"/>
    <property type="evidence" value="ECO:0007669"/>
    <property type="project" value="InterPro"/>
</dbReference>
<dbReference type="PANTHER" id="PTHR12935:SF0">
    <property type="entry name" value="GAMMA-GLUTAMYLCYCLOTRANSFERASE"/>
    <property type="match status" value="1"/>
</dbReference>
<dbReference type="PANTHER" id="PTHR12935">
    <property type="entry name" value="GAMMA-GLUTAMYLCYCLOTRANSFERASE"/>
    <property type="match status" value="1"/>
</dbReference>
<dbReference type="RefSeq" id="WP_048242496.1">
    <property type="nucleotide sequence ID" value="NZ_LDWR01000001.1"/>
</dbReference>
<dbReference type="Gene3D" id="3.10.490.10">
    <property type="entry name" value="Gamma-glutamyl cyclotransferase-like"/>
    <property type="match status" value="1"/>
</dbReference>
<dbReference type="CDD" id="cd06661">
    <property type="entry name" value="GGCT_like"/>
    <property type="match status" value="1"/>
</dbReference>
<feature type="binding site" evidence="3">
    <location>
        <position position="135"/>
    </location>
    <ligand>
        <name>substrate</name>
    </ligand>
</feature>
<proteinExistence type="predicted"/>
<comment type="caution">
    <text evidence="4">The sequence shown here is derived from an EMBL/GenBank/DDBJ whole genome shotgun (WGS) entry which is preliminary data.</text>
</comment>
<evidence type="ECO:0000256" key="2">
    <source>
        <dbReference type="PIRSR" id="PIRSR617939-1"/>
    </source>
</evidence>
<feature type="active site" description="Proton acceptor" evidence="2">
    <location>
        <position position="92"/>
    </location>
</feature>
<accession>A0A0J5XLT9</accession>
<dbReference type="InterPro" id="IPR013024">
    <property type="entry name" value="GGCT-like"/>
</dbReference>
<evidence type="ECO:0008006" key="6">
    <source>
        <dbReference type="Google" id="ProtNLM"/>
    </source>
</evidence>
<feature type="binding site" evidence="3">
    <location>
        <begin position="14"/>
        <end position="19"/>
    </location>
    <ligand>
        <name>substrate</name>
    </ligand>
</feature>
<name>A0A0J5XLT9_BURCE</name>
<evidence type="ECO:0000256" key="3">
    <source>
        <dbReference type="PIRSR" id="PIRSR617939-2"/>
    </source>
</evidence>
<sequence length="171" mass="18620">MTTGDLLRGEHFTYFAYGSCMNLASLSASLGCEAAAYFTGAARLDGHRLAFNYASLNEPVCCANIEPAAGAIVEGALYRLPMRMLDALERREGVHLGRYVRCAVDVSAQDGRRVRALTYRGAVTLDCDAAPSARYRELLVRGLADAGVSTSYRDRTVAYISGLRDRPPEMQ</sequence>